<proteinExistence type="predicted"/>
<comment type="caution">
    <text evidence="1">The sequence shown here is derived from an EMBL/GenBank/DDBJ whole genome shotgun (WGS) entry which is preliminary data.</text>
</comment>
<dbReference type="AlphaFoldDB" id="A0AA88YA35"/>
<organism evidence="1 2">
    <name type="scientific">Pinctada imbricata</name>
    <name type="common">Atlantic pearl-oyster</name>
    <name type="synonym">Pinctada martensii</name>
    <dbReference type="NCBI Taxonomy" id="66713"/>
    <lineage>
        <taxon>Eukaryota</taxon>
        <taxon>Metazoa</taxon>
        <taxon>Spiralia</taxon>
        <taxon>Lophotrochozoa</taxon>
        <taxon>Mollusca</taxon>
        <taxon>Bivalvia</taxon>
        <taxon>Autobranchia</taxon>
        <taxon>Pteriomorphia</taxon>
        <taxon>Pterioida</taxon>
        <taxon>Pterioidea</taxon>
        <taxon>Pteriidae</taxon>
        <taxon>Pinctada</taxon>
    </lineage>
</organism>
<keyword evidence="2" id="KW-1185">Reference proteome</keyword>
<evidence type="ECO:0000313" key="2">
    <source>
        <dbReference type="Proteomes" id="UP001186944"/>
    </source>
</evidence>
<protein>
    <submittedName>
        <fullName evidence="1">Uncharacterized protein</fullName>
    </submittedName>
</protein>
<accession>A0AA88YA35</accession>
<dbReference type="EMBL" id="VSWD01000005">
    <property type="protein sequence ID" value="KAK3101140.1"/>
    <property type="molecule type" value="Genomic_DNA"/>
</dbReference>
<evidence type="ECO:0000313" key="1">
    <source>
        <dbReference type="EMBL" id="KAK3101140.1"/>
    </source>
</evidence>
<sequence>MKCKTPVVYYVTHNAVYSEQTIRFQSKLISANTGDRYFLNCMALRFNIQSVIRKLGLHTNKFDSELCDLKQAWFQLQVVALYSRKRGNKMDASKRAQPPWKAPDGEEVPKLRLYNSLTRQKKFLGSFIWNASENNNNNKTENSDRHEDAQKDRWIITLGHLVDLAHY</sequence>
<name>A0AA88YA35_PINIB</name>
<dbReference type="Proteomes" id="UP001186944">
    <property type="component" value="Unassembled WGS sequence"/>
</dbReference>
<gene>
    <name evidence="1" type="ORF">FSP39_001240</name>
</gene>
<reference evidence="1" key="1">
    <citation type="submission" date="2019-08" db="EMBL/GenBank/DDBJ databases">
        <title>The improved chromosome-level genome for the pearl oyster Pinctada fucata martensii using PacBio sequencing and Hi-C.</title>
        <authorList>
            <person name="Zheng Z."/>
        </authorList>
    </citation>
    <scope>NUCLEOTIDE SEQUENCE</scope>
    <source>
        <strain evidence="1">ZZ-2019</strain>
        <tissue evidence="1">Adductor muscle</tissue>
    </source>
</reference>